<feature type="transmembrane region" description="Helical" evidence="6">
    <location>
        <begin position="119"/>
        <end position="138"/>
    </location>
</feature>
<accession>A0A917QCF2</accession>
<evidence type="ECO:0000259" key="7">
    <source>
        <dbReference type="PROSITE" id="PS50850"/>
    </source>
</evidence>
<feature type="transmembrane region" description="Helical" evidence="6">
    <location>
        <begin position="341"/>
        <end position="362"/>
    </location>
</feature>
<keyword evidence="5 6" id="KW-0472">Membrane</keyword>
<dbReference type="InterPro" id="IPR020846">
    <property type="entry name" value="MFS_dom"/>
</dbReference>
<gene>
    <name evidence="8" type="ORF">GCM10011322_32900</name>
</gene>
<feature type="transmembrane region" description="Helical" evidence="6">
    <location>
        <begin position="227"/>
        <end position="248"/>
    </location>
</feature>
<dbReference type="EMBL" id="BMMF01000010">
    <property type="protein sequence ID" value="GGK43156.1"/>
    <property type="molecule type" value="Genomic_DNA"/>
</dbReference>
<dbReference type="PANTHER" id="PTHR43124:SF3">
    <property type="entry name" value="CHLORAMPHENICOL EFFLUX PUMP RV0191"/>
    <property type="match status" value="1"/>
</dbReference>
<feature type="transmembrane region" description="Helical" evidence="6">
    <location>
        <begin position="150"/>
        <end position="170"/>
    </location>
</feature>
<feature type="transmembrane region" description="Helical" evidence="6">
    <location>
        <begin position="317"/>
        <end position="335"/>
    </location>
</feature>
<reference evidence="8 9" key="1">
    <citation type="journal article" date="2014" name="Int. J. Syst. Evol. Microbiol.">
        <title>Complete genome sequence of Corynebacterium casei LMG S-19264T (=DSM 44701T), isolated from a smear-ripened cheese.</title>
        <authorList>
            <consortium name="US DOE Joint Genome Institute (JGI-PGF)"/>
            <person name="Walter F."/>
            <person name="Albersmeier A."/>
            <person name="Kalinowski J."/>
            <person name="Ruckert C."/>
        </authorList>
    </citation>
    <scope>NUCLEOTIDE SEQUENCE [LARGE SCALE GENOMIC DNA]</scope>
    <source>
        <strain evidence="8 9">CGMCC 1.9161</strain>
    </source>
</reference>
<feature type="transmembrane region" description="Helical" evidence="6">
    <location>
        <begin position="197"/>
        <end position="221"/>
    </location>
</feature>
<dbReference type="GO" id="GO:0022857">
    <property type="term" value="F:transmembrane transporter activity"/>
    <property type="evidence" value="ECO:0007669"/>
    <property type="project" value="InterPro"/>
</dbReference>
<protein>
    <submittedName>
        <fullName evidence="8">Major facilitator superfamily protein</fullName>
    </submittedName>
</protein>
<feature type="transmembrane region" description="Helical" evidence="6">
    <location>
        <begin position="33"/>
        <end position="54"/>
    </location>
</feature>
<dbReference type="SUPFAM" id="SSF103473">
    <property type="entry name" value="MFS general substrate transporter"/>
    <property type="match status" value="1"/>
</dbReference>
<dbReference type="Proteomes" id="UP000600449">
    <property type="component" value="Unassembled WGS sequence"/>
</dbReference>
<feature type="transmembrane region" description="Helical" evidence="6">
    <location>
        <begin position="61"/>
        <end position="80"/>
    </location>
</feature>
<evidence type="ECO:0000256" key="3">
    <source>
        <dbReference type="ARBA" id="ARBA00022692"/>
    </source>
</evidence>
<dbReference type="PROSITE" id="PS50850">
    <property type="entry name" value="MFS"/>
    <property type="match status" value="1"/>
</dbReference>
<feature type="domain" description="Major facilitator superfamily (MFS) profile" evidence="7">
    <location>
        <begin position="1"/>
        <end position="368"/>
    </location>
</feature>
<organism evidence="8 9">
    <name type="scientific">Salinarimonas ramus</name>
    <dbReference type="NCBI Taxonomy" id="690164"/>
    <lineage>
        <taxon>Bacteria</taxon>
        <taxon>Pseudomonadati</taxon>
        <taxon>Pseudomonadota</taxon>
        <taxon>Alphaproteobacteria</taxon>
        <taxon>Hyphomicrobiales</taxon>
        <taxon>Salinarimonadaceae</taxon>
        <taxon>Salinarimonas</taxon>
    </lineage>
</organism>
<evidence type="ECO:0000256" key="1">
    <source>
        <dbReference type="ARBA" id="ARBA00004651"/>
    </source>
</evidence>
<evidence type="ECO:0000313" key="8">
    <source>
        <dbReference type="EMBL" id="GGK43156.1"/>
    </source>
</evidence>
<feature type="transmembrane region" description="Helical" evidence="6">
    <location>
        <begin position="92"/>
        <end position="112"/>
    </location>
</feature>
<keyword evidence="4 6" id="KW-1133">Transmembrane helix</keyword>
<proteinExistence type="predicted"/>
<keyword evidence="3 6" id="KW-0812">Transmembrane</keyword>
<feature type="transmembrane region" description="Helical" evidence="6">
    <location>
        <begin position="260"/>
        <end position="281"/>
    </location>
</feature>
<dbReference type="Pfam" id="PF07690">
    <property type="entry name" value="MFS_1"/>
    <property type="match status" value="1"/>
</dbReference>
<name>A0A917QCF2_9HYPH</name>
<dbReference type="PANTHER" id="PTHR43124">
    <property type="entry name" value="PURINE EFFLUX PUMP PBUE"/>
    <property type="match status" value="1"/>
</dbReference>
<comment type="caution">
    <text evidence="8">The sequence shown here is derived from an EMBL/GenBank/DDBJ whole genome shotgun (WGS) entry which is preliminary data.</text>
</comment>
<dbReference type="InterPro" id="IPR011701">
    <property type="entry name" value="MFS"/>
</dbReference>
<evidence type="ECO:0000256" key="2">
    <source>
        <dbReference type="ARBA" id="ARBA00022475"/>
    </source>
</evidence>
<comment type="subcellular location">
    <subcellularLocation>
        <location evidence="1">Cell membrane</location>
        <topology evidence="1">Multi-pass membrane protein</topology>
    </subcellularLocation>
</comment>
<evidence type="ECO:0000256" key="6">
    <source>
        <dbReference type="SAM" id="Phobius"/>
    </source>
</evidence>
<evidence type="ECO:0000256" key="4">
    <source>
        <dbReference type="ARBA" id="ARBA00022989"/>
    </source>
</evidence>
<feature type="transmembrane region" description="Helical" evidence="6">
    <location>
        <begin position="287"/>
        <end position="305"/>
    </location>
</feature>
<evidence type="ECO:0000313" key="9">
    <source>
        <dbReference type="Proteomes" id="UP000600449"/>
    </source>
</evidence>
<keyword evidence="9" id="KW-1185">Reference proteome</keyword>
<evidence type="ECO:0000256" key="5">
    <source>
        <dbReference type="ARBA" id="ARBA00023136"/>
    </source>
</evidence>
<dbReference type="AlphaFoldDB" id="A0A917QCF2"/>
<keyword evidence="2" id="KW-1003">Cell membrane</keyword>
<dbReference type="InterPro" id="IPR050189">
    <property type="entry name" value="MFS_Efflux_Transporters"/>
</dbReference>
<dbReference type="GO" id="GO:0005886">
    <property type="term" value="C:plasma membrane"/>
    <property type="evidence" value="ECO:0007669"/>
    <property type="project" value="UniProtKB-SubCell"/>
</dbReference>
<sequence length="379" mass="36948">MAGALLVLGQLYLAIPLTSAVVARFAASPEEASLVGAAFGATYALGFLVFGPLSDRIGRRLVITGGLVALAATTILVGLAQTFETLIAARALQGLSAAAFAPTALSLIAEALEPQERPLGLSLMSLAFLGAAPLAQLAGTAAADVGLSGIMLWLAPAYVLAAGALGLALGERGGRPAAVSGRADDSGGLSALLRDRLLLAAWAAAGTVLLGFVTFFAGAALRPGVDAQTLALLRLAAIPPLFLTFAAAPLAKRIGPHRTAALGLAVSAAGLLMAATGGSAALVPASVVLAGGVSIAVPGLIGTVSSRAGAGNRGLALALYSTTLFLGASAAQPLAHALAPFGAATLGLVPALVGTAAAFALLRAGAAPGHSSPAHGHAR</sequence>
<dbReference type="InterPro" id="IPR036259">
    <property type="entry name" value="MFS_trans_sf"/>
</dbReference>
<dbReference type="Gene3D" id="1.20.1250.20">
    <property type="entry name" value="MFS general substrate transporter like domains"/>
    <property type="match status" value="1"/>
</dbReference>